<feature type="compositionally biased region" description="Acidic residues" evidence="9">
    <location>
        <begin position="102"/>
        <end position="113"/>
    </location>
</feature>
<dbReference type="SUPFAM" id="SSF57424">
    <property type="entry name" value="LDL receptor-like module"/>
    <property type="match status" value="2"/>
</dbReference>
<dbReference type="InterPro" id="IPR036055">
    <property type="entry name" value="LDL_receptor-like_sf"/>
</dbReference>
<dbReference type="GO" id="GO:0012505">
    <property type="term" value="C:endomembrane system"/>
    <property type="evidence" value="ECO:0007669"/>
    <property type="project" value="UniProtKB-SubCell"/>
</dbReference>
<reference evidence="10" key="1">
    <citation type="submission" date="2020-03" db="EMBL/GenBank/DDBJ databases">
        <title>Intra-Species Differences in Population Size shape Life History and Genome Evolution.</title>
        <authorList>
            <person name="Willemsen D."/>
            <person name="Cui R."/>
            <person name="Valenzano D.R."/>
        </authorList>
    </citation>
    <scope>NUCLEOTIDE SEQUENCE</scope>
    <source>
        <strain evidence="10">GRZ</strain>
        <tissue evidence="10">Whole</tissue>
    </source>
</reference>
<evidence type="ECO:0000256" key="2">
    <source>
        <dbReference type="ARBA" id="ARBA00004308"/>
    </source>
</evidence>
<keyword evidence="7 8" id="KW-1015">Disulfide bond</keyword>
<dbReference type="InterPro" id="IPR023415">
    <property type="entry name" value="LDLR_class-A_CS"/>
</dbReference>
<dbReference type="CDD" id="cd00112">
    <property type="entry name" value="LDLa"/>
    <property type="match status" value="2"/>
</dbReference>
<evidence type="ECO:0000256" key="8">
    <source>
        <dbReference type="PROSITE-ProRule" id="PRU00124"/>
    </source>
</evidence>
<gene>
    <name evidence="10" type="ORF">G4P62_001840</name>
</gene>
<feature type="region of interest" description="Disordered" evidence="9">
    <location>
        <begin position="102"/>
        <end position="143"/>
    </location>
</feature>
<feature type="disulfide bond" evidence="8">
    <location>
        <begin position="41"/>
        <end position="56"/>
    </location>
</feature>
<dbReference type="PROSITE" id="PS01209">
    <property type="entry name" value="LDLRA_1"/>
    <property type="match status" value="2"/>
</dbReference>
<evidence type="ECO:0000256" key="4">
    <source>
        <dbReference type="ARBA" id="ARBA00022737"/>
    </source>
</evidence>
<keyword evidence="4" id="KW-0677">Repeat</keyword>
<dbReference type="Pfam" id="PF00057">
    <property type="entry name" value="Ldl_recept_a"/>
    <property type="match status" value="2"/>
</dbReference>
<dbReference type="InterPro" id="IPR002172">
    <property type="entry name" value="LDrepeatLR_classA_rpt"/>
</dbReference>
<comment type="caution">
    <text evidence="8">Lacks conserved residue(s) required for the propagation of feature annotation.</text>
</comment>
<accession>A0A9D2YB39</accession>
<keyword evidence="10" id="KW-0675">Receptor</keyword>
<evidence type="ECO:0000256" key="1">
    <source>
        <dbReference type="ARBA" id="ARBA00004167"/>
    </source>
</evidence>
<dbReference type="EMBL" id="JAAVVJ010000008">
    <property type="protein sequence ID" value="KAF7216898.1"/>
    <property type="molecule type" value="Genomic_DNA"/>
</dbReference>
<dbReference type="PROSITE" id="PS50068">
    <property type="entry name" value="LDLRA_2"/>
    <property type="match status" value="2"/>
</dbReference>
<dbReference type="GO" id="GO:0005886">
    <property type="term" value="C:plasma membrane"/>
    <property type="evidence" value="ECO:0007669"/>
    <property type="project" value="TreeGrafter"/>
</dbReference>
<dbReference type="Proteomes" id="UP000822369">
    <property type="component" value="Chromosome 8"/>
</dbReference>
<evidence type="ECO:0000256" key="6">
    <source>
        <dbReference type="ARBA" id="ARBA00023136"/>
    </source>
</evidence>
<evidence type="ECO:0000256" key="7">
    <source>
        <dbReference type="ARBA" id="ARBA00023157"/>
    </source>
</evidence>
<dbReference type="GO" id="GO:0016192">
    <property type="term" value="P:vesicle-mediated transport"/>
    <property type="evidence" value="ECO:0007669"/>
    <property type="project" value="UniProtKB-ARBA"/>
</dbReference>
<comment type="caution">
    <text evidence="10">The sequence shown here is derived from an EMBL/GenBank/DDBJ whole genome shotgun (WGS) entry which is preliminary data.</text>
</comment>
<dbReference type="PRINTS" id="PR00261">
    <property type="entry name" value="LDLRECEPTOR"/>
</dbReference>
<feature type="non-terminal residue" evidence="10">
    <location>
        <position position="185"/>
    </location>
</feature>
<evidence type="ECO:0000256" key="5">
    <source>
        <dbReference type="ARBA" id="ARBA00022989"/>
    </source>
</evidence>
<dbReference type="PANTHER" id="PTHR24270">
    <property type="entry name" value="LOW-DENSITY LIPOPROTEIN RECEPTOR-RELATED"/>
    <property type="match status" value="1"/>
</dbReference>
<keyword evidence="3" id="KW-0812">Transmembrane</keyword>
<protein>
    <submittedName>
        <fullName evidence="10">Very low-density lipoprotein receptor-like</fullName>
    </submittedName>
</protein>
<feature type="disulfide bond" evidence="8">
    <location>
        <begin position="91"/>
        <end position="106"/>
    </location>
</feature>
<evidence type="ECO:0000313" key="11">
    <source>
        <dbReference type="Proteomes" id="UP000822369"/>
    </source>
</evidence>
<evidence type="ECO:0000256" key="9">
    <source>
        <dbReference type="SAM" id="MobiDB-lite"/>
    </source>
</evidence>
<sequence>MCDGKRDCPDGFDEKCIKRCPSATDFRCKDRRSCVQRSQVCDGRSHCHDGSDEFNCQSPAAPETPTKILKCRFGSKSCRDGTGCVLLSHVCDGERDCPDGSDEEGCDDADDEPAISGENQSLTKAPALTEKLPEPPTTPPCTSPSVLCPGSSVCIKQTQMCDGKREGTVLMALMRNVSKDVPLQV</sequence>
<keyword evidence="6" id="KW-0472">Membrane</keyword>
<dbReference type="SMART" id="SM00192">
    <property type="entry name" value="LDLa"/>
    <property type="match status" value="2"/>
</dbReference>
<comment type="subcellular location">
    <subcellularLocation>
        <location evidence="2">Endomembrane system</location>
    </subcellularLocation>
    <subcellularLocation>
        <location evidence="1">Membrane</location>
        <topology evidence="1">Single-pass membrane protein</topology>
    </subcellularLocation>
</comment>
<dbReference type="AlphaFoldDB" id="A0A9D2YB39"/>
<evidence type="ECO:0000256" key="3">
    <source>
        <dbReference type="ARBA" id="ARBA00022692"/>
    </source>
</evidence>
<name>A0A9D2YB39_NOTFU</name>
<organism evidence="10 11">
    <name type="scientific">Nothobranchius furzeri</name>
    <name type="common">Turquoise killifish</name>
    <dbReference type="NCBI Taxonomy" id="105023"/>
    <lineage>
        <taxon>Eukaryota</taxon>
        <taxon>Metazoa</taxon>
        <taxon>Chordata</taxon>
        <taxon>Craniata</taxon>
        <taxon>Vertebrata</taxon>
        <taxon>Euteleostomi</taxon>
        <taxon>Actinopterygii</taxon>
        <taxon>Neopterygii</taxon>
        <taxon>Teleostei</taxon>
        <taxon>Neoteleostei</taxon>
        <taxon>Acanthomorphata</taxon>
        <taxon>Ovalentaria</taxon>
        <taxon>Atherinomorphae</taxon>
        <taxon>Cyprinodontiformes</taxon>
        <taxon>Nothobranchiidae</taxon>
        <taxon>Nothobranchius</taxon>
    </lineage>
</organism>
<keyword evidence="10" id="KW-0449">Lipoprotein</keyword>
<keyword evidence="5" id="KW-1133">Transmembrane helix</keyword>
<dbReference type="InterPro" id="IPR050685">
    <property type="entry name" value="LDLR"/>
</dbReference>
<evidence type="ECO:0000313" key="10">
    <source>
        <dbReference type="EMBL" id="KAF7216898.1"/>
    </source>
</evidence>
<proteinExistence type="predicted"/>
<dbReference type="Gene3D" id="4.10.400.10">
    <property type="entry name" value="Low-density Lipoprotein Receptor"/>
    <property type="match status" value="2"/>
</dbReference>